<reference evidence="2 3" key="1">
    <citation type="submission" date="2016-10" db="EMBL/GenBank/DDBJ databases">
        <authorList>
            <person name="Varghese N."/>
            <person name="Submissions S."/>
        </authorList>
    </citation>
    <scope>NUCLEOTIDE SEQUENCE [LARGE SCALE GENOMIC DNA]</scope>
    <source>
        <strain evidence="2 3">DSM 18839</strain>
    </source>
</reference>
<evidence type="ECO:0000313" key="3">
    <source>
        <dbReference type="Proteomes" id="UP000198615"/>
    </source>
</evidence>
<accession>A0A8G2F1L5</accession>
<feature type="region of interest" description="Disordered" evidence="1">
    <location>
        <begin position="125"/>
        <end position="161"/>
    </location>
</feature>
<dbReference type="AlphaFoldDB" id="A0A8G2F1L5"/>
<sequence length="289" mass="31509">MNEMSPQHTPIQATSTAGQTITAPLGFTVPQDEKPVFHSSALTGGAPKIFFQVEEIPVEIADMRPIADSLDLDRQGFALQRHETAVDDLYDDEAVTSTYYDEITEMVKHATGATRVAIFDHTRRSDSGAGAANKDGSRGPASRVHVDYTDASGPKRGNDALGDGQVEEILAKGGRVVQVNVWRPITGPVQRAPLALADAESIAPDALLATDQVFPDRVGEIYQLAHQPGQRWYWAPQMRRDEVLLIKGWDTQDGVSKYTPHGAFQIPNQDPSAPPRESIEVRTFAVIEG</sequence>
<proteinExistence type="predicted"/>
<comment type="caution">
    <text evidence="2">The sequence shown here is derived from an EMBL/GenBank/DDBJ whole genome shotgun (WGS) entry which is preliminary data.</text>
</comment>
<evidence type="ECO:0000313" key="2">
    <source>
        <dbReference type="EMBL" id="SDF18893.1"/>
    </source>
</evidence>
<protein>
    <recommendedName>
        <fullName evidence="4">Methyltransferase</fullName>
    </recommendedName>
</protein>
<dbReference type="EMBL" id="FNBW01000001">
    <property type="protein sequence ID" value="SDF18893.1"/>
    <property type="molecule type" value="Genomic_DNA"/>
</dbReference>
<dbReference type="RefSeq" id="WP_215906024.1">
    <property type="nucleotide sequence ID" value="NZ_FNBW01000001.1"/>
</dbReference>
<dbReference type="Proteomes" id="UP000198615">
    <property type="component" value="Unassembled WGS sequence"/>
</dbReference>
<dbReference type="GO" id="GO:0016491">
    <property type="term" value="F:oxidoreductase activity"/>
    <property type="evidence" value="ECO:0007669"/>
    <property type="project" value="InterPro"/>
</dbReference>
<gene>
    <name evidence="2" type="ORF">SAMN05660686_00636</name>
</gene>
<dbReference type="InterPro" id="IPR044053">
    <property type="entry name" value="AsaB-like"/>
</dbReference>
<dbReference type="NCBIfam" id="NF041278">
    <property type="entry name" value="CmcJ_NvfI_EfuI"/>
    <property type="match status" value="1"/>
</dbReference>
<evidence type="ECO:0008006" key="4">
    <source>
        <dbReference type="Google" id="ProtNLM"/>
    </source>
</evidence>
<keyword evidence="3" id="KW-1185">Reference proteome</keyword>
<dbReference type="PANTHER" id="PTHR34598">
    <property type="entry name" value="BLL6449 PROTEIN"/>
    <property type="match status" value="1"/>
</dbReference>
<organism evidence="2 3">
    <name type="scientific">Thalassobaculum litoreum DSM 18839</name>
    <dbReference type="NCBI Taxonomy" id="1123362"/>
    <lineage>
        <taxon>Bacteria</taxon>
        <taxon>Pseudomonadati</taxon>
        <taxon>Pseudomonadota</taxon>
        <taxon>Alphaproteobacteria</taxon>
        <taxon>Rhodospirillales</taxon>
        <taxon>Thalassobaculaceae</taxon>
        <taxon>Thalassobaculum</taxon>
    </lineage>
</organism>
<dbReference type="PANTHER" id="PTHR34598:SF3">
    <property type="entry name" value="OXIDOREDUCTASE AN1597"/>
    <property type="match status" value="1"/>
</dbReference>
<evidence type="ECO:0000256" key="1">
    <source>
        <dbReference type="SAM" id="MobiDB-lite"/>
    </source>
</evidence>
<name>A0A8G2F1L5_9PROT</name>